<accession>A0A846MKH1</accession>
<feature type="domain" description="Competence protein CoiA-like N-terminal" evidence="2">
    <location>
        <begin position="20"/>
        <end position="66"/>
    </location>
</feature>
<dbReference type="AlphaFoldDB" id="A0A846MKH1"/>
<dbReference type="Pfam" id="PF25164">
    <property type="entry name" value="CoiA_N"/>
    <property type="match status" value="1"/>
</dbReference>
<evidence type="ECO:0000259" key="2">
    <source>
        <dbReference type="Pfam" id="PF25164"/>
    </source>
</evidence>
<protein>
    <submittedName>
        <fullName evidence="4">Competence CoiA-like predicted nuclease</fullName>
    </submittedName>
</protein>
<dbReference type="InterPro" id="IPR057252">
    <property type="entry name" value="CoiA_C"/>
</dbReference>
<dbReference type="Proteomes" id="UP000532769">
    <property type="component" value="Unassembled WGS sequence"/>
</dbReference>
<dbReference type="PIRSF" id="PIRSF007487">
    <property type="entry name" value="Competence-induced_CoiA_bac"/>
    <property type="match status" value="1"/>
</dbReference>
<feature type="domain" description="Competence protein CoiA nuclease-like" evidence="1">
    <location>
        <begin position="71"/>
        <end position="229"/>
    </location>
</feature>
<dbReference type="Pfam" id="PF06054">
    <property type="entry name" value="CoiA_nuc"/>
    <property type="match status" value="1"/>
</dbReference>
<dbReference type="RefSeq" id="WP_341801469.1">
    <property type="nucleotide sequence ID" value="NZ_JAASRS010000001.1"/>
</dbReference>
<proteinExistence type="predicted"/>
<gene>
    <name evidence="4" type="ORF">BDD39_002638</name>
</gene>
<feature type="domain" description="Competence protein CoiA C-terminal" evidence="3">
    <location>
        <begin position="240"/>
        <end position="387"/>
    </location>
</feature>
<dbReference type="EMBL" id="JAASRS010000001">
    <property type="protein sequence ID" value="NIK16128.1"/>
    <property type="molecule type" value="Genomic_DNA"/>
</dbReference>
<evidence type="ECO:0000313" key="5">
    <source>
        <dbReference type="Proteomes" id="UP000532769"/>
    </source>
</evidence>
<sequence length="421" mass="49492">MIALLIAMLQNGEIVSLAGRWTKERLISLKKSETFFCPACRQEVVLKLGNHRIPHFAHKKGTACPYEHEPESARHLTGKLDLFEWLKQQGIPAKLEPYLPSAQQRPDIFVPYRHHAYALEYQCSTISEPLFQKRNHSYRTRGIRPIWILGAHHLRHHSNTPHHVTIPRFQWMFAHHFPFVPRPLLFYYCPHTKQLTRLVHLIPLSVRRAFAIPLVFPLHSLSFSDLLFSSASSLPPSFWDEWLHHKKQWRVTFTLYPSKATRQICADFYRSGIIPSLFPTEAGWPLHHGYLLETPPFIWQTYVLIPLLRSEGRTISLHSIYRFIEEKIRMGRVAFRVLPLATGQRYTQAVYEYLQLLTRLGYIQWENRHAIRFVKPLTFPTTMDEVIKQDKQMAEQIKITPSLRDYVRELELGKNSGKNWP</sequence>
<dbReference type="Pfam" id="PF25166">
    <property type="entry name" value="CoiA_C"/>
    <property type="match status" value="1"/>
</dbReference>
<comment type="caution">
    <text evidence="4">The sequence shown here is derived from an EMBL/GenBank/DDBJ whole genome shotgun (WGS) entry which is preliminary data.</text>
</comment>
<evidence type="ECO:0000259" key="3">
    <source>
        <dbReference type="Pfam" id="PF25166"/>
    </source>
</evidence>
<organism evidence="4 5">
    <name type="scientific">Saccharococcus thermophilus</name>
    <dbReference type="NCBI Taxonomy" id="29396"/>
    <lineage>
        <taxon>Bacteria</taxon>
        <taxon>Bacillati</taxon>
        <taxon>Bacillota</taxon>
        <taxon>Bacilli</taxon>
        <taxon>Bacillales</taxon>
        <taxon>Anoxybacillaceae</taxon>
        <taxon>Saccharococcus</taxon>
    </lineage>
</organism>
<keyword evidence="5" id="KW-1185">Reference proteome</keyword>
<evidence type="ECO:0000259" key="1">
    <source>
        <dbReference type="Pfam" id="PF06054"/>
    </source>
</evidence>
<name>A0A846MKH1_9BACL</name>
<evidence type="ECO:0000313" key="4">
    <source>
        <dbReference type="EMBL" id="NIK16128.1"/>
    </source>
</evidence>
<reference evidence="4 5" key="1">
    <citation type="submission" date="2020-03" db="EMBL/GenBank/DDBJ databases">
        <title>Genomic Encyclopedia of Archaeal and Bacterial Type Strains, Phase II (KMG-II): from individual species to whole genera.</title>
        <authorList>
            <person name="Goeker M."/>
        </authorList>
    </citation>
    <scope>NUCLEOTIDE SEQUENCE [LARGE SCALE GENOMIC DNA]</scope>
    <source>
        <strain evidence="4 5">DSM 4749</strain>
    </source>
</reference>
<dbReference type="InterPro" id="IPR057253">
    <property type="entry name" value="CoiA-like_N"/>
</dbReference>
<dbReference type="InterPro" id="IPR021176">
    <property type="entry name" value="Competence-induced_CoiA"/>
</dbReference>
<dbReference type="InterPro" id="IPR010330">
    <property type="entry name" value="CoiA_nuc"/>
</dbReference>